<dbReference type="AlphaFoldDB" id="A0A9X2QAK5"/>
<accession>A0A9X2QAK5</accession>
<dbReference type="PANTHER" id="PTHR43272">
    <property type="entry name" value="LONG-CHAIN-FATTY-ACID--COA LIGASE"/>
    <property type="match status" value="1"/>
</dbReference>
<dbReference type="InterPro" id="IPR000873">
    <property type="entry name" value="AMP-dep_synth/lig_dom"/>
</dbReference>
<dbReference type="PANTHER" id="PTHR43272:SF33">
    <property type="entry name" value="AMP-BINDING DOMAIN-CONTAINING PROTEIN-RELATED"/>
    <property type="match status" value="1"/>
</dbReference>
<dbReference type="PROSITE" id="PS00455">
    <property type="entry name" value="AMP_BINDING"/>
    <property type="match status" value="1"/>
</dbReference>
<gene>
    <name evidence="4" type="ORF">GGP61_000400</name>
</gene>
<dbReference type="CDD" id="cd05907">
    <property type="entry name" value="VL_LC_FACS_like"/>
    <property type="match status" value="1"/>
</dbReference>
<reference evidence="4" key="1">
    <citation type="submission" date="2022-08" db="EMBL/GenBank/DDBJ databases">
        <title>Genomic Encyclopedia of Type Strains, Phase V (KMG-V): Genome sequencing to study the core and pangenomes of soil and plant-associated prokaryotes.</title>
        <authorList>
            <person name="Whitman W."/>
        </authorList>
    </citation>
    <scope>NUCLEOTIDE SEQUENCE</scope>
    <source>
        <strain evidence="4">SP3049</strain>
    </source>
</reference>
<organism evidence="4 5">
    <name type="scientific">Salinibacter ruber</name>
    <dbReference type="NCBI Taxonomy" id="146919"/>
    <lineage>
        <taxon>Bacteria</taxon>
        <taxon>Pseudomonadati</taxon>
        <taxon>Rhodothermota</taxon>
        <taxon>Rhodothermia</taxon>
        <taxon>Rhodothermales</taxon>
        <taxon>Salinibacteraceae</taxon>
        <taxon>Salinibacter</taxon>
    </lineage>
</organism>
<evidence type="ECO:0000313" key="5">
    <source>
        <dbReference type="Proteomes" id="UP001155057"/>
    </source>
</evidence>
<dbReference type="EMBL" id="JANUAE010000001">
    <property type="protein sequence ID" value="MCS3708813.1"/>
    <property type="molecule type" value="Genomic_DNA"/>
</dbReference>
<dbReference type="Pfam" id="PF23562">
    <property type="entry name" value="AMP-binding_C_3"/>
    <property type="match status" value="1"/>
</dbReference>
<keyword evidence="4" id="KW-0436">Ligase</keyword>
<dbReference type="SUPFAM" id="SSF56801">
    <property type="entry name" value="Acetyl-CoA synthetase-like"/>
    <property type="match status" value="1"/>
</dbReference>
<dbReference type="GO" id="GO:0004467">
    <property type="term" value="F:long-chain fatty acid-CoA ligase activity"/>
    <property type="evidence" value="ECO:0007669"/>
    <property type="project" value="UniProtKB-EC"/>
</dbReference>
<name>A0A9X2QAK5_9BACT</name>
<evidence type="ECO:0000313" key="4">
    <source>
        <dbReference type="EMBL" id="MCS3708813.1"/>
    </source>
</evidence>
<keyword evidence="1" id="KW-0547">Nucleotide-binding</keyword>
<dbReference type="RefSeq" id="WP_259123308.1">
    <property type="nucleotide sequence ID" value="NZ_JANUAE010000001.1"/>
</dbReference>
<evidence type="ECO:0000259" key="3">
    <source>
        <dbReference type="Pfam" id="PF00501"/>
    </source>
</evidence>
<evidence type="ECO:0000256" key="2">
    <source>
        <dbReference type="ARBA" id="ARBA00022840"/>
    </source>
</evidence>
<comment type="caution">
    <text evidence="4">The sequence shown here is derived from an EMBL/GenBank/DDBJ whole genome shotgun (WGS) entry which is preliminary data.</text>
</comment>
<dbReference type="Proteomes" id="UP001155057">
    <property type="component" value="Unassembled WGS sequence"/>
</dbReference>
<feature type="domain" description="AMP-dependent synthetase/ligase" evidence="3">
    <location>
        <begin position="26"/>
        <end position="455"/>
    </location>
</feature>
<dbReference type="GO" id="GO:0005524">
    <property type="term" value="F:ATP binding"/>
    <property type="evidence" value="ECO:0007669"/>
    <property type="project" value="UniProtKB-KW"/>
</dbReference>
<dbReference type="Gene3D" id="3.40.50.12780">
    <property type="entry name" value="N-terminal domain of ligase-like"/>
    <property type="match status" value="1"/>
</dbReference>
<sequence>MPAQVEFDTIPEMVLRLCDRYRGRERPVLRHKVRGDGWQEITWEGFQDRVQALAGYLHRQSVREGDRVALLSENRPEWAVSDLGTQLIGAANVSIYTSLPPSKVAHILRDSGAKVCIVSVPVQRKKIEEIADTCPELEEVIVMSETADDPPVPMTHWDDALAAGREHWSEHQAELTGIAESIAPGDTSALIYTSGTTGQPKGVVLTHRNFCSNVKGALRRIPIGEDDHHLSFLPLSHAFERTAGHTAVLAAGATISYAESIEAVSQNLQEVQPTLMISVPRMFEKVYKRVTKQAKEGGPLKQALFDWAVGVGERHAEAQQKTGSGPNLLLRGQRAVAHRLVFSKLHEKLGGNLRFAASGGAALPEEIGTFFQAAGVTIIEGYGLTETAPVLTINPLDAPRYGTVGHVMPGVTVAIQPLEENEPAGAVSGSDYPTSLSTPEGEILVKGPNVMKEYWNQPEETRAAFGPDGWYHTGDVGRFEEGYLKITDRIKHMIVTEGGKNVYPGPIEETFKTKNWINQIVVVGEGRPFLAALVVPDFDALRMRARDEGIDESTCDDAELLHHDAAQALFQDVFTAYNRDAAAHEKIRNFRLLGEPFTVEEGTLTPTLKLRRSVIRERHADLIDEMYEEFGR</sequence>
<dbReference type="EC" id="6.2.1.3" evidence="4"/>
<protein>
    <submittedName>
        <fullName evidence="4">Long-chain acyl-CoA synthetase</fullName>
        <ecNumber evidence="4">6.2.1.3</ecNumber>
    </submittedName>
</protein>
<dbReference type="InterPro" id="IPR042099">
    <property type="entry name" value="ANL_N_sf"/>
</dbReference>
<keyword evidence="2" id="KW-0067">ATP-binding</keyword>
<evidence type="ECO:0000256" key="1">
    <source>
        <dbReference type="ARBA" id="ARBA00022741"/>
    </source>
</evidence>
<proteinExistence type="predicted"/>
<dbReference type="GO" id="GO:0016020">
    <property type="term" value="C:membrane"/>
    <property type="evidence" value="ECO:0007669"/>
    <property type="project" value="TreeGrafter"/>
</dbReference>
<dbReference type="InterPro" id="IPR020845">
    <property type="entry name" value="AMP-binding_CS"/>
</dbReference>
<dbReference type="Pfam" id="PF00501">
    <property type="entry name" value="AMP-binding"/>
    <property type="match status" value="1"/>
</dbReference>